<dbReference type="AlphaFoldDB" id="A0A182WPY0"/>
<reference evidence="1" key="2">
    <citation type="submission" date="2020-05" db="UniProtKB">
        <authorList>
            <consortium name="EnsemblMetazoa"/>
        </authorList>
    </citation>
    <scope>IDENTIFICATION</scope>
    <source>
        <strain evidence="1">MINIMUS1</strain>
    </source>
</reference>
<protein>
    <submittedName>
        <fullName evidence="1">Uncharacterized protein</fullName>
    </submittedName>
</protein>
<proteinExistence type="predicted"/>
<evidence type="ECO:0000313" key="2">
    <source>
        <dbReference type="Proteomes" id="UP000075920"/>
    </source>
</evidence>
<organism evidence="1 2">
    <name type="scientific">Anopheles minimus</name>
    <dbReference type="NCBI Taxonomy" id="112268"/>
    <lineage>
        <taxon>Eukaryota</taxon>
        <taxon>Metazoa</taxon>
        <taxon>Ecdysozoa</taxon>
        <taxon>Arthropoda</taxon>
        <taxon>Hexapoda</taxon>
        <taxon>Insecta</taxon>
        <taxon>Pterygota</taxon>
        <taxon>Neoptera</taxon>
        <taxon>Endopterygota</taxon>
        <taxon>Diptera</taxon>
        <taxon>Nematocera</taxon>
        <taxon>Culicoidea</taxon>
        <taxon>Culicidae</taxon>
        <taxon>Anophelinae</taxon>
        <taxon>Anopheles</taxon>
    </lineage>
</organism>
<keyword evidence="2" id="KW-1185">Reference proteome</keyword>
<dbReference type="Proteomes" id="UP000075920">
    <property type="component" value="Unassembled WGS sequence"/>
</dbReference>
<accession>A0A182WPY0</accession>
<reference evidence="2" key="1">
    <citation type="submission" date="2013-03" db="EMBL/GenBank/DDBJ databases">
        <title>The Genome Sequence of Anopheles minimus MINIMUS1.</title>
        <authorList>
            <consortium name="The Broad Institute Genomics Platform"/>
            <person name="Neafsey D.E."/>
            <person name="Walton C."/>
            <person name="Walker B."/>
            <person name="Young S.K."/>
            <person name="Zeng Q."/>
            <person name="Gargeya S."/>
            <person name="Fitzgerald M."/>
            <person name="Haas B."/>
            <person name="Abouelleil A."/>
            <person name="Allen A.W."/>
            <person name="Alvarado L."/>
            <person name="Arachchi H.M."/>
            <person name="Berlin A.M."/>
            <person name="Chapman S.B."/>
            <person name="Gainer-Dewar J."/>
            <person name="Goldberg J."/>
            <person name="Griggs A."/>
            <person name="Gujja S."/>
            <person name="Hansen M."/>
            <person name="Howarth C."/>
            <person name="Imamovic A."/>
            <person name="Ireland A."/>
            <person name="Larimer J."/>
            <person name="McCowan C."/>
            <person name="Murphy C."/>
            <person name="Pearson M."/>
            <person name="Poon T.W."/>
            <person name="Priest M."/>
            <person name="Roberts A."/>
            <person name="Saif S."/>
            <person name="Shea T."/>
            <person name="Sisk P."/>
            <person name="Sykes S."/>
            <person name="Wortman J."/>
            <person name="Nusbaum C."/>
            <person name="Birren B."/>
        </authorList>
    </citation>
    <scope>NUCLEOTIDE SEQUENCE [LARGE SCALE GENOMIC DNA]</scope>
    <source>
        <strain evidence="2">MINIMUS1</strain>
    </source>
</reference>
<evidence type="ECO:0000313" key="1">
    <source>
        <dbReference type="EnsemblMetazoa" id="AMIN014717-PA"/>
    </source>
</evidence>
<name>A0A182WPY0_9DIPT</name>
<sequence length="47" mass="5510">MEELLGIGAYNHVNKPMFTHQWIEIRVRECVPMFLKVCLFRGLCASK</sequence>
<dbReference type="VEuPathDB" id="VectorBase:AMIN014717"/>
<dbReference type="EnsemblMetazoa" id="AMIN014717-RA">
    <property type="protein sequence ID" value="AMIN014717-PA"/>
    <property type="gene ID" value="AMIN014717"/>
</dbReference>